<evidence type="ECO:0000259" key="8">
    <source>
        <dbReference type="Pfam" id="PF16198"/>
    </source>
</evidence>
<dbReference type="STRING" id="106634.TVD_03685"/>
<dbReference type="GO" id="GO:0003723">
    <property type="term" value="F:RNA binding"/>
    <property type="evidence" value="ECO:0007669"/>
    <property type="project" value="InterPro"/>
</dbReference>
<dbReference type="Gene3D" id="2.30.130.10">
    <property type="entry name" value="PUA domain"/>
    <property type="match status" value="1"/>
</dbReference>
<dbReference type="SUPFAM" id="SSF55120">
    <property type="entry name" value="Pseudouridine synthase"/>
    <property type="match status" value="1"/>
</dbReference>
<evidence type="ECO:0000256" key="3">
    <source>
        <dbReference type="ARBA" id="ARBA00022694"/>
    </source>
</evidence>
<dbReference type="Proteomes" id="UP000064201">
    <property type="component" value="Chromosome"/>
</dbReference>
<sequence length="323" mass="34107">MASKRREVDGILLLDKPRGRSSNQALGRVKYLLQAKKAGHTGALDPRATGLLPLCFGQATKVSGWLLDADKRYVAEARLGVETDSADLDGAVIREAAVPPIEPATLRELERRFSGDQAQVPPMVSALKHQGKRLYELARQGVEVDRPPRPVQIHSLEIEQIAADGLRLTVHCSKGTYIRSLVADIGHALGCGAAVDTLHRVGHGHFDAAAMVSLDSIEAAFEAGGVAAIEALLQPAEAALAHWPSVTLDAAASAAMRHGNPAAPTAVVGQTPGGADAPYEGDTGWPLVRIFDDGGRFLAVGVRDPDGQIRARRLFVPAAHAPA</sequence>
<evidence type="ECO:0000256" key="1">
    <source>
        <dbReference type="ARBA" id="ARBA00000385"/>
    </source>
</evidence>
<dbReference type="InterPro" id="IPR015240">
    <property type="entry name" value="tRNA_sdUridine_synth_fam1_C"/>
</dbReference>
<organism evidence="9 10">
    <name type="scientific">Thioalkalivibrio versutus</name>
    <dbReference type="NCBI Taxonomy" id="106634"/>
    <lineage>
        <taxon>Bacteria</taxon>
        <taxon>Pseudomonadati</taxon>
        <taxon>Pseudomonadota</taxon>
        <taxon>Gammaproteobacteria</taxon>
        <taxon>Chromatiales</taxon>
        <taxon>Ectothiorhodospiraceae</taxon>
        <taxon>Thioalkalivibrio</taxon>
    </lineage>
</organism>
<dbReference type="Pfam" id="PF01509">
    <property type="entry name" value="TruB_N"/>
    <property type="match status" value="1"/>
</dbReference>
<dbReference type="Pfam" id="PF09157">
    <property type="entry name" value="TruB-C_2"/>
    <property type="match status" value="1"/>
</dbReference>
<name>A0A0G3FZX9_9GAMM</name>
<dbReference type="InterPro" id="IPR036974">
    <property type="entry name" value="PUA_sf"/>
</dbReference>
<dbReference type="GO" id="GO:1990481">
    <property type="term" value="P:mRNA pseudouridine synthesis"/>
    <property type="evidence" value="ECO:0007669"/>
    <property type="project" value="TreeGrafter"/>
</dbReference>
<accession>A0A0G3FZX9</accession>
<dbReference type="OrthoDB" id="9802309at2"/>
<keyword evidence="3 5" id="KW-0819">tRNA processing</keyword>
<dbReference type="CDD" id="cd02573">
    <property type="entry name" value="PseudoU_synth_EcTruB"/>
    <property type="match status" value="1"/>
</dbReference>
<dbReference type="HAMAP" id="MF_01080">
    <property type="entry name" value="TruB_bact"/>
    <property type="match status" value="1"/>
</dbReference>
<comment type="catalytic activity">
    <reaction evidence="1 5">
        <text>uridine(55) in tRNA = pseudouridine(55) in tRNA</text>
        <dbReference type="Rhea" id="RHEA:42532"/>
        <dbReference type="Rhea" id="RHEA-COMP:10101"/>
        <dbReference type="Rhea" id="RHEA-COMP:10102"/>
        <dbReference type="ChEBI" id="CHEBI:65314"/>
        <dbReference type="ChEBI" id="CHEBI:65315"/>
        <dbReference type="EC" id="5.4.99.25"/>
    </reaction>
</comment>
<feature type="domain" description="Pseudouridine synthase II N-terminal" evidence="6">
    <location>
        <begin position="30"/>
        <end position="178"/>
    </location>
</feature>
<dbReference type="GO" id="GO:0031119">
    <property type="term" value="P:tRNA pseudouridine synthesis"/>
    <property type="evidence" value="ECO:0007669"/>
    <property type="project" value="UniProtKB-UniRule"/>
</dbReference>
<evidence type="ECO:0000259" key="6">
    <source>
        <dbReference type="Pfam" id="PF01509"/>
    </source>
</evidence>
<dbReference type="Pfam" id="PF16198">
    <property type="entry name" value="TruB_C_2"/>
    <property type="match status" value="1"/>
</dbReference>
<dbReference type="EC" id="5.4.99.25" evidence="5"/>
<keyword evidence="4 5" id="KW-0413">Isomerase</keyword>
<evidence type="ECO:0000256" key="5">
    <source>
        <dbReference type="HAMAP-Rule" id="MF_01080"/>
    </source>
</evidence>
<dbReference type="AlphaFoldDB" id="A0A0G3FZX9"/>
<gene>
    <name evidence="5" type="primary">truB</name>
    <name evidence="9" type="ORF">TVD_03685</name>
</gene>
<evidence type="ECO:0000256" key="4">
    <source>
        <dbReference type="ARBA" id="ARBA00023235"/>
    </source>
</evidence>
<dbReference type="Gene3D" id="3.30.2350.10">
    <property type="entry name" value="Pseudouridine synthase"/>
    <property type="match status" value="1"/>
</dbReference>
<feature type="active site" description="Nucleophile" evidence="5">
    <location>
        <position position="45"/>
    </location>
</feature>
<dbReference type="PANTHER" id="PTHR13767">
    <property type="entry name" value="TRNA-PSEUDOURIDINE SYNTHASE"/>
    <property type="match status" value="1"/>
</dbReference>
<reference evidence="9 10" key="1">
    <citation type="submission" date="2015-04" db="EMBL/GenBank/DDBJ databases">
        <title>Complete Sequence for the Genome of the Thioalkalivibrio versutus D301.</title>
        <authorList>
            <person name="Mu T."/>
            <person name="Zhou J."/>
            <person name="Xu X."/>
        </authorList>
    </citation>
    <scope>NUCLEOTIDE SEQUENCE [LARGE SCALE GENOMIC DNA]</scope>
    <source>
        <strain evidence="9 10">D301</strain>
    </source>
</reference>
<dbReference type="InterPro" id="IPR032819">
    <property type="entry name" value="TruB_C"/>
</dbReference>
<dbReference type="PATRIC" id="fig|106634.4.peg.750"/>
<evidence type="ECO:0000256" key="2">
    <source>
        <dbReference type="ARBA" id="ARBA00005642"/>
    </source>
</evidence>
<dbReference type="InterPro" id="IPR020103">
    <property type="entry name" value="PsdUridine_synth_cat_dom_sf"/>
</dbReference>
<evidence type="ECO:0000313" key="10">
    <source>
        <dbReference type="Proteomes" id="UP000064201"/>
    </source>
</evidence>
<keyword evidence="10" id="KW-1185">Reference proteome</keyword>
<comment type="similarity">
    <text evidence="2 5">Belongs to the pseudouridine synthase TruB family. Type 1 subfamily.</text>
</comment>
<proteinExistence type="inferred from homology"/>
<evidence type="ECO:0000259" key="7">
    <source>
        <dbReference type="Pfam" id="PF09157"/>
    </source>
</evidence>
<evidence type="ECO:0000313" key="9">
    <source>
        <dbReference type="EMBL" id="AKJ94523.1"/>
    </source>
</evidence>
<dbReference type="NCBIfam" id="TIGR00431">
    <property type="entry name" value="TruB"/>
    <property type="match status" value="1"/>
</dbReference>
<comment type="function">
    <text evidence="5">Responsible for synthesis of pseudouridine from uracil-55 in the psi GC loop of transfer RNAs.</text>
</comment>
<dbReference type="RefSeq" id="WP_047250832.1">
    <property type="nucleotide sequence ID" value="NZ_CP011367.1"/>
</dbReference>
<feature type="domain" description="tRNA pseudouridine synthase II TruB subfamily 1 C-terminal" evidence="7">
    <location>
        <begin position="244"/>
        <end position="315"/>
    </location>
</feature>
<dbReference type="InterPro" id="IPR002501">
    <property type="entry name" value="PsdUridine_synth_N"/>
</dbReference>
<dbReference type="InterPro" id="IPR014780">
    <property type="entry name" value="tRNA_psdUridine_synth_TruB"/>
</dbReference>
<dbReference type="PANTHER" id="PTHR13767:SF2">
    <property type="entry name" value="PSEUDOURIDYLATE SYNTHASE TRUB1"/>
    <property type="match status" value="1"/>
</dbReference>
<dbReference type="GO" id="GO:0160148">
    <property type="term" value="F:tRNA pseudouridine(55) synthase activity"/>
    <property type="evidence" value="ECO:0007669"/>
    <property type="project" value="UniProtKB-EC"/>
</dbReference>
<feature type="domain" description="tRNA pseudouridylate synthase B C-terminal" evidence="8">
    <location>
        <begin position="179"/>
        <end position="240"/>
    </location>
</feature>
<dbReference type="CDD" id="cd21152">
    <property type="entry name" value="PUA_TruB_bacterial"/>
    <property type="match status" value="1"/>
</dbReference>
<dbReference type="KEGG" id="tvr:TVD_03685"/>
<protein>
    <recommendedName>
        <fullName evidence="5">tRNA pseudouridine synthase B</fullName>
        <ecNumber evidence="5">5.4.99.25</ecNumber>
    </recommendedName>
    <alternativeName>
        <fullName evidence="5">tRNA pseudouridine(55) synthase</fullName>
        <shortName evidence="5">Psi55 synthase</shortName>
    </alternativeName>
    <alternativeName>
        <fullName evidence="5">tRNA pseudouridylate synthase</fullName>
    </alternativeName>
    <alternativeName>
        <fullName evidence="5">tRNA-uridine isomerase</fullName>
    </alternativeName>
</protein>
<dbReference type="EMBL" id="CP011367">
    <property type="protein sequence ID" value="AKJ94523.1"/>
    <property type="molecule type" value="Genomic_DNA"/>
</dbReference>